<keyword evidence="4" id="KW-0804">Transcription</keyword>
<evidence type="ECO:0000256" key="6">
    <source>
        <dbReference type="PROSITE-ProRule" id="PRU00169"/>
    </source>
</evidence>
<dbReference type="Gene3D" id="6.10.250.690">
    <property type="match status" value="1"/>
</dbReference>
<evidence type="ECO:0000256" key="1">
    <source>
        <dbReference type="ARBA" id="ARBA00018672"/>
    </source>
</evidence>
<evidence type="ECO:0000256" key="7">
    <source>
        <dbReference type="PROSITE-ProRule" id="PRU01091"/>
    </source>
</evidence>
<dbReference type="Proteomes" id="UP000632377">
    <property type="component" value="Unassembled WGS sequence"/>
</dbReference>
<dbReference type="CDD" id="cd17574">
    <property type="entry name" value="REC_OmpR"/>
    <property type="match status" value="1"/>
</dbReference>
<keyword evidence="3 7" id="KW-0238">DNA-binding</keyword>
<dbReference type="SUPFAM" id="SSF52172">
    <property type="entry name" value="CheY-like"/>
    <property type="match status" value="1"/>
</dbReference>
<feature type="DNA-binding region" description="OmpR/PhoB-type" evidence="7">
    <location>
        <begin position="128"/>
        <end position="224"/>
    </location>
</feature>
<evidence type="ECO:0000256" key="3">
    <source>
        <dbReference type="ARBA" id="ARBA00023125"/>
    </source>
</evidence>
<evidence type="ECO:0000259" key="8">
    <source>
        <dbReference type="PROSITE" id="PS50110"/>
    </source>
</evidence>
<dbReference type="Gene3D" id="1.10.10.10">
    <property type="entry name" value="Winged helix-like DNA-binding domain superfamily/Winged helix DNA-binding domain"/>
    <property type="match status" value="1"/>
</dbReference>
<dbReference type="InterPro" id="IPR001867">
    <property type="entry name" value="OmpR/PhoB-type_DNA-bd"/>
</dbReference>
<keyword evidence="11" id="KW-1185">Reference proteome</keyword>
<dbReference type="RefSeq" id="WP_202748498.1">
    <property type="nucleotide sequence ID" value="NZ_JAESWC010000002.1"/>
</dbReference>
<name>A0ABS1T9A1_9CLOT</name>
<feature type="domain" description="OmpR/PhoB-type" evidence="9">
    <location>
        <begin position="128"/>
        <end position="224"/>
    </location>
</feature>
<feature type="modified residue" description="4-aspartylphosphate" evidence="6">
    <location>
        <position position="53"/>
    </location>
</feature>
<keyword evidence="2" id="KW-0805">Transcription regulation</keyword>
<reference evidence="10 11" key="1">
    <citation type="submission" date="2021-01" db="EMBL/GenBank/DDBJ databases">
        <title>Genome public.</title>
        <authorList>
            <person name="Liu C."/>
            <person name="Sun Q."/>
        </authorList>
    </citation>
    <scope>NUCLEOTIDE SEQUENCE [LARGE SCALE GENOMIC DNA]</scope>
    <source>
        <strain evidence="10 11">YIM B02515</strain>
    </source>
</reference>
<feature type="domain" description="Response regulatory" evidence="8">
    <location>
        <begin position="4"/>
        <end position="117"/>
    </location>
</feature>
<evidence type="ECO:0000256" key="2">
    <source>
        <dbReference type="ARBA" id="ARBA00023015"/>
    </source>
</evidence>
<dbReference type="InterPro" id="IPR036388">
    <property type="entry name" value="WH-like_DNA-bd_sf"/>
</dbReference>
<dbReference type="Pfam" id="PF00072">
    <property type="entry name" value="Response_reg"/>
    <property type="match status" value="1"/>
</dbReference>
<gene>
    <name evidence="10" type="ORF">JK636_09080</name>
</gene>
<dbReference type="Pfam" id="PF00486">
    <property type="entry name" value="Trans_reg_C"/>
    <property type="match status" value="1"/>
</dbReference>
<dbReference type="InterPro" id="IPR039420">
    <property type="entry name" value="WalR-like"/>
</dbReference>
<comment type="function">
    <text evidence="5">May play the central regulatory role in sporulation. It may be an element of the effector pathway responsible for the activation of sporulation genes in response to nutritional stress. Spo0A may act in concert with spo0H (a sigma factor) to control the expression of some genes that are critical to the sporulation process.</text>
</comment>
<dbReference type="Gene3D" id="3.40.50.2300">
    <property type="match status" value="1"/>
</dbReference>
<keyword evidence="6" id="KW-0597">Phosphoprotein</keyword>
<evidence type="ECO:0000259" key="9">
    <source>
        <dbReference type="PROSITE" id="PS51755"/>
    </source>
</evidence>
<protein>
    <recommendedName>
        <fullName evidence="1">Stage 0 sporulation protein A homolog</fullName>
    </recommendedName>
</protein>
<accession>A0ABS1T9A1</accession>
<comment type="caution">
    <text evidence="10">The sequence shown here is derived from an EMBL/GenBank/DDBJ whole genome shotgun (WGS) entry which is preliminary data.</text>
</comment>
<dbReference type="PANTHER" id="PTHR48111">
    <property type="entry name" value="REGULATOR OF RPOS"/>
    <property type="match status" value="1"/>
</dbReference>
<dbReference type="SMART" id="SM00862">
    <property type="entry name" value="Trans_reg_C"/>
    <property type="match status" value="1"/>
</dbReference>
<sequence length="224" mass="25999">MKEKILVVDDEERMRKLIVAYLKKQGYEPIEAENGLEALRIFENEKIHLIVLDVMMPVMDGWTACKEIRKVSDVPIIFLTAKGEDEDMLLGFEFGTDHYLTKPFDMRVLLAHIKALINRVYNAQTQTKKEIHINGLYIDELSHKVTLEGEVLNLSPKEYDLLVYFAANNGIVLTREQILDYIWGMDYFGDYRTVDSHIRRLRDKLGEKANLIATIRGVGYRFEA</sequence>
<organism evidence="10 11">
    <name type="scientific">Clostridium rhizosphaerae</name>
    <dbReference type="NCBI Taxonomy" id="2803861"/>
    <lineage>
        <taxon>Bacteria</taxon>
        <taxon>Bacillati</taxon>
        <taxon>Bacillota</taxon>
        <taxon>Clostridia</taxon>
        <taxon>Eubacteriales</taxon>
        <taxon>Clostridiaceae</taxon>
        <taxon>Clostridium</taxon>
    </lineage>
</organism>
<dbReference type="SMART" id="SM00448">
    <property type="entry name" value="REC"/>
    <property type="match status" value="1"/>
</dbReference>
<dbReference type="PROSITE" id="PS50110">
    <property type="entry name" value="RESPONSE_REGULATORY"/>
    <property type="match status" value="1"/>
</dbReference>
<evidence type="ECO:0000256" key="5">
    <source>
        <dbReference type="ARBA" id="ARBA00024867"/>
    </source>
</evidence>
<dbReference type="InterPro" id="IPR001789">
    <property type="entry name" value="Sig_transdc_resp-reg_receiver"/>
</dbReference>
<dbReference type="CDD" id="cd00383">
    <property type="entry name" value="trans_reg_C"/>
    <property type="match status" value="1"/>
</dbReference>
<proteinExistence type="predicted"/>
<dbReference type="PROSITE" id="PS51755">
    <property type="entry name" value="OMPR_PHOB"/>
    <property type="match status" value="1"/>
</dbReference>
<evidence type="ECO:0000256" key="4">
    <source>
        <dbReference type="ARBA" id="ARBA00023163"/>
    </source>
</evidence>
<evidence type="ECO:0000313" key="10">
    <source>
        <dbReference type="EMBL" id="MBL4935912.1"/>
    </source>
</evidence>
<dbReference type="EMBL" id="JAESWC010000002">
    <property type="protein sequence ID" value="MBL4935912.1"/>
    <property type="molecule type" value="Genomic_DNA"/>
</dbReference>
<evidence type="ECO:0000313" key="11">
    <source>
        <dbReference type="Proteomes" id="UP000632377"/>
    </source>
</evidence>
<dbReference type="PANTHER" id="PTHR48111:SF73">
    <property type="entry name" value="ALKALINE PHOSPHATASE SYNTHESIS TRANSCRIPTIONAL REGULATORY PROTEIN PHOP"/>
    <property type="match status" value="1"/>
</dbReference>
<dbReference type="InterPro" id="IPR011006">
    <property type="entry name" value="CheY-like_superfamily"/>
</dbReference>